<comment type="caution">
    <text evidence="7">The sequence shown here is derived from an EMBL/GenBank/DDBJ whole genome shotgun (WGS) entry which is preliminary data.</text>
</comment>
<organism evidence="7 8">
    <name type="scientific">Paracoccus rhizosphaerae</name>
    <dbReference type="NCBI Taxonomy" id="1133347"/>
    <lineage>
        <taxon>Bacteria</taxon>
        <taxon>Pseudomonadati</taxon>
        <taxon>Pseudomonadota</taxon>
        <taxon>Alphaproteobacteria</taxon>
        <taxon>Rhodobacterales</taxon>
        <taxon>Paracoccaceae</taxon>
        <taxon>Paracoccus</taxon>
    </lineage>
</organism>
<dbReference type="InterPro" id="IPR037185">
    <property type="entry name" value="EmrE-like"/>
</dbReference>
<evidence type="ECO:0000313" key="8">
    <source>
        <dbReference type="Proteomes" id="UP001589795"/>
    </source>
</evidence>
<feature type="transmembrane region" description="Helical" evidence="5">
    <location>
        <begin position="43"/>
        <end position="62"/>
    </location>
</feature>
<feature type="transmembrane region" description="Helical" evidence="5">
    <location>
        <begin position="135"/>
        <end position="155"/>
    </location>
</feature>
<feature type="transmembrane region" description="Helical" evidence="5">
    <location>
        <begin position="17"/>
        <end position="37"/>
    </location>
</feature>
<evidence type="ECO:0000256" key="3">
    <source>
        <dbReference type="ARBA" id="ARBA00022989"/>
    </source>
</evidence>
<comment type="subcellular location">
    <subcellularLocation>
        <location evidence="1">Membrane</location>
        <topology evidence="1">Multi-pass membrane protein</topology>
    </subcellularLocation>
</comment>
<keyword evidence="3 5" id="KW-1133">Transmembrane helix</keyword>
<accession>A0ABV6CLS3</accession>
<evidence type="ECO:0000256" key="5">
    <source>
        <dbReference type="SAM" id="Phobius"/>
    </source>
</evidence>
<feature type="transmembrane region" description="Helical" evidence="5">
    <location>
        <begin position="74"/>
        <end position="97"/>
    </location>
</feature>
<feature type="domain" description="EamA" evidence="6">
    <location>
        <begin position="19"/>
        <end position="149"/>
    </location>
</feature>
<feature type="transmembrane region" description="Helical" evidence="5">
    <location>
        <begin position="103"/>
        <end position="126"/>
    </location>
</feature>
<dbReference type="PANTHER" id="PTHR32322">
    <property type="entry name" value="INNER MEMBRANE TRANSPORTER"/>
    <property type="match status" value="1"/>
</dbReference>
<keyword evidence="8" id="KW-1185">Reference proteome</keyword>
<dbReference type="InterPro" id="IPR000620">
    <property type="entry name" value="EamA_dom"/>
</dbReference>
<reference evidence="7 8" key="1">
    <citation type="submission" date="2024-09" db="EMBL/GenBank/DDBJ databases">
        <authorList>
            <person name="Sun Q."/>
            <person name="Mori K."/>
        </authorList>
    </citation>
    <scope>NUCLEOTIDE SEQUENCE [LARGE SCALE GENOMIC DNA]</scope>
    <source>
        <strain evidence="7 8">CCM 7904</strain>
    </source>
</reference>
<evidence type="ECO:0000256" key="1">
    <source>
        <dbReference type="ARBA" id="ARBA00004141"/>
    </source>
</evidence>
<feature type="domain" description="EamA" evidence="6">
    <location>
        <begin position="165"/>
        <end position="296"/>
    </location>
</feature>
<dbReference type="Proteomes" id="UP001589795">
    <property type="component" value="Unassembled WGS sequence"/>
</dbReference>
<keyword evidence="4 5" id="KW-0472">Membrane</keyword>
<protein>
    <submittedName>
        <fullName evidence="7">DMT family transporter</fullName>
    </submittedName>
</protein>
<feature type="transmembrane region" description="Helical" evidence="5">
    <location>
        <begin position="192"/>
        <end position="212"/>
    </location>
</feature>
<dbReference type="RefSeq" id="WP_265507643.1">
    <property type="nucleotide sequence ID" value="NZ_JAOTBE010000038.1"/>
</dbReference>
<feature type="transmembrane region" description="Helical" evidence="5">
    <location>
        <begin position="161"/>
        <end position="180"/>
    </location>
</feature>
<feature type="transmembrane region" description="Helical" evidence="5">
    <location>
        <begin position="280"/>
        <end position="302"/>
    </location>
</feature>
<dbReference type="EMBL" id="JBHLWQ010000145">
    <property type="protein sequence ID" value="MFC0201702.1"/>
    <property type="molecule type" value="Genomic_DNA"/>
</dbReference>
<evidence type="ECO:0000259" key="6">
    <source>
        <dbReference type="Pfam" id="PF00892"/>
    </source>
</evidence>
<dbReference type="InterPro" id="IPR050638">
    <property type="entry name" value="AA-Vitamin_Transporters"/>
</dbReference>
<feature type="transmembrane region" description="Helical" evidence="5">
    <location>
        <begin position="224"/>
        <end position="243"/>
    </location>
</feature>
<evidence type="ECO:0000313" key="7">
    <source>
        <dbReference type="EMBL" id="MFC0201702.1"/>
    </source>
</evidence>
<keyword evidence="2 5" id="KW-0812">Transmembrane</keyword>
<dbReference type="Pfam" id="PF00892">
    <property type="entry name" value="EamA"/>
    <property type="match status" value="2"/>
</dbReference>
<feature type="transmembrane region" description="Helical" evidence="5">
    <location>
        <begin position="255"/>
        <end position="274"/>
    </location>
</feature>
<dbReference type="SUPFAM" id="SSF103481">
    <property type="entry name" value="Multidrug resistance efflux transporter EmrE"/>
    <property type="match status" value="2"/>
</dbReference>
<name>A0ABV6CLS3_9RHOB</name>
<gene>
    <name evidence="7" type="ORF">ACFFIZ_15670</name>
</gene>
<evidence type="ECO:0000256" key="2">
    <source>
        <dbReference type="ARBA" id="ARBA00022692"/>
    </source>
</evidence>
<evidence type="ECO:0000256" key="4">
    <source>
        <dbReference type="ARBA" id="ARBA00023136"/>
    </source>
</evidence>
<dbReference type="PANTHER" id="PTHR32322:SF9">
    <property type="entry name" value="AMINO-ACID METABOLITE EFFLUX PUMP-RELATED"/>
    <property type="match status" value="1"/>
</dbReference>
<proteinExistence type="predicted"/>
<dbReference type="Gene3D" id="1.10.3730.20">
    <property type="match status" value="1"/>
</dbReference>
<sequence length="308" mass="31677">MSALSPSISTRMSAGDWTLLLLLSLIWGGSFFLIALMVDHLPVLWIVALRVSIAALVLWTIVRITGRGVPRDAGLWGAFLVMGVVNNAIPFGLIVWAQTSIPSGLASILNATTPLFTVLVSSLALADERAGPTRLAGVGLGLGGVVVMIGVDELAGQGHGILPQLAMLGAAFSYACAAAYGRRFRAKGIDPLVTAAGMVSGSSIVLLPLAMLTAGPPPGAPAHAWAALAVLGVVCTGLAYVLFFRVLARAGATNISLVTFLVPVSAILLGWLFLDESLGPTQILGMGVIGLGLAMIDGRLIGRQSPPN</sequence>